<accession>X1Q905</accession>
<dbReference type="AlphaFoldDB" id="X1Q905"/>
<dbReference type="EMBL" id="BARW01001860">
    <property type="protein sequence ID" value="GAI64713.1"/>
    <property type="molecule type" value="Genomic_DNA"/>
</dbReference>
<protein>
    <submittedName>
        <fullName evidence="1">Uncharacterized protein</fullName>
    </submittedName>
</protein>
<evidence type="ECO:0000313" key="1">
    <source>
        <dbReference type="EMBL" id="GAI64713.1"/>
    </source>
</evidence>
<sequence length="41" mass="4519">LMGSQSNPEIVDRYIGDLCTVQAAVPEAEFRGFGVTEYAKR</sequence>
<reference evidence="1" key="1">
    <citation type="journal article" date="2014" name="Front. Microbiol.">
        <title>High frequency of phylogenetically diverse reductive dehalogenase-homologous genes in deep subseafloor sedimentary metagenomes.</title>
        <authorList>
            <person name="Kawai M."/>
            <person name="Futagami T."/>
            <person name="Toyoda A."/>
            <person name="Takaki Y."/>
            <person name="Nishi S."/>
            <person name="Hori S."/>
            <person name="Arai W."/>
            <person name="Tsubouchi T."/>
            <person name="Morono Y."/>
            <person name="Uchiyama I."/>
            <person name="Ito T."/>
            <person name="Fujiyama A."/>
            <person name="Inagaki F."/>
            <person name="Takami H."/>
        </authorList>
    </citation>
    <scope>NUCLEOTIDE SEQUENCE</scope>
    <source>
        <strain evidence="1">Expedition CK06-06</strain>
    </source>
</reference>
<name>X1Q905_9ZZZZ</name>
<comment type="caution">
    <text evidence="1">The sequence shown here is derived from an EMBL/GenBank/DDBJ whole genome shotgun (WGS) entry which is preliminary data.</text>
</comment>
<proteinExistence type="predicted"/>
<feature type="non-terminal residue" evidence="1">
    <location>
        <position position="1"/>
    </location>
</feature>
<gene>
    <name evidence="1" type="ORF">S12H4_05570</name>
</gene>
<organism evidence="1">
    <name type="scientific">marine sediment metagenome</name>
    <dbReference type="NCBI Taxonomy" id="412755"/>
    <lineage>
        <taxon>unclassified sequences</taxon>
        <taxon>metagenomes</taxon>
        <taxon>ecological metagenomes</taxon>
    </lineage>
</organism>